<reference evidence="3" key="1">
    <citation type="submission" date="2020-05" db="EMBL/GenBank/DDBJ databases">
        <title>Complete genome sequence of Bradyrhizobium diazoefficiens XF9 isolated from soybean nodule.</title>
        <authorList>
            <person name="Noda R."/>
            <person name="Kakizaki K."/>
            <person name="Minamisawa K."/>
        </authorList>
    </citation>
    <scope>NUCLEOTIDE SEQUENCE</scope>
    <source>
        <strain evidence="3">XF9</strain>
    </source>
</reference>
<sequence>MESPNSAGAGAHFQKVSGEMGPAQPGYRHLSNFRCRPRLTLCSRSVLLGKIPGLVMPTLEYLRSEIGRMRSQVSRQRKEILLLQRAGIGAASAEALLARMQAKVDNLCLQRDETKKAEPQETRRRVLGGRKW</sequence>
<keyword evidence="1" id="KW-0175">Coiled coil</keyword>
<accession>A0A810C7T2</accession>
<protein>
    <submittedName>
        <fullName evidence="3">Uncharacterized protein</fullName>
    </submittedName>
</protein>
<dbReference type="EMBL" id="AP023098">
    <property type="protein sequence ID" value="BCE83785.1"/>
    <property type="molecule type" value="Genomic_DNA"/>
</dbReference>
<name>A0A810C7T2_9BRAD</name>
<feature type="coiled-coil region" evidence="1">
    <location>
        <begin position="90"/>
        <end position="117"/>
    </location>
</feature>
<evidence type="ECO:0000313" key="3">
    <source>
        <dbReference type="EMBL" id="BCE83785.1"/>
    </source>
</evidence>
<evidence type="ECO:0000256" key="1">
    <source>
        <dbReference type="SAM" id="Coils"/>
    </source>
</evidence>
<dbReference type="AlphaFoldDB" id="A0A810C7T2"/>
<gene>
    <name evidence="3" type="ORF">XF9B_52060</name>
</gene>
<feature type="region of interest" description="Disordered" evidence="2">
    <location>
        <begin position="1"/>
        <end position="20"/>
    </location>
</feature>
<organism evidence="3">
    <name type="scientific">Bradyrhizobium diazoefficiens</name>
    <dbReference type="NCBI Taxonomy" id="1355477"/>
    <lineage>
        <taxon>Bacteria</taxon>
        <taxon>Pseudomonadati</taxon>
        <taxon>Pseudomonadota</taxon>
        <taxon>Alphaproteobacteria</taxon>
        <taxon>Hyphomicrobiales</taxon>
        <taxon>Nitrobacteraceae</taxon>
        <taxon>Bradyrhizobium</taxon>
    </lineage>
</organism>
<evidence type="ECO:0000256" key="2">
    <source>
        <dbReference type="SAM" id="MobiDB-lite"/>
    </source>
</evidence>
<proteinExistence type="predicted"/>